<reference evidence="2 3" key="1">
    <citation type="submission" date="2018-10" db="EMBL/GenBank/DDBJ databases">
        <title>Draft genome of Cortibacter populi DSM10536.</title>
        <authorList>
            <person name="Bernier A.-M."/>
            <person name="Bernard K."/>
        </authorList>
    </citation>
    <scope>NUCLEOTIDE SEQUENCE [LARGE SCALE GENOMIC DNA]</scope>
    <source>
        <strain evidence="2 3">DSM 105136</strain>
    </source>
</reference>
<evidence type="ECO:0008006" key="4">
    <source>
        <dbReference type="Google" id="ProtNLM"/>
    </source>
</evidence>
<proteinExistence type="predicted"/>
<dbReference type="NCBIfam" id="TIGR03764">
    <property type="entry name" value="ICE_PFGI_1_parB"/>
    <property type="match status" value="1"/>
</dbReference>
<accession>A0A3M6QV86</accession>
<dbReference type="SUPFAM" id="SSF110849">
    <property type="entry name" value="ParB/Sulfiredoxin"/>
    <property type="match status" value="1"/>
</dbReference>
<dbReference type="AlphaFoldDB" id="A0A3M6QV86"/>
<comment type="caution">
    <text evidence="2">The sequence shown here is derived from an EMBL/GenBank/DDBJ whole genome shotgun (WGS) entry which is preliminary data.</text>
</comment>
<name>A0A3M6QV86_9BURK</name>
<protein>
    <recommendedName>
        <fullName evidence="4">ParB/Sulfiredoxin domain-containing protein</fullName>
    </recommendedName>
</protein>
<evidence type="ECO:0000313" key="3">
    <source>
        <dbReference type="Proteomes" id="UP000278006"/>
    </source>
</evidence>
<sequence>MADLTHQEMAGKLMAAGFERNGPSATALSDPIADTPMVVTLDQLRPYDHDPRVKRNPAYEEIKASIRERGLDAAPAITRRPGEPHYIIRNGGNTRLAILRELWAEMKDERFFRVPCMFRPWPERGEIVALTGHLAENELRGGLTFIERALGIQKAQALYEQESGKPLSQSELARRLTTDGLPVQQSHISRMQDAVQYLLPAIPTVLYGGLGRRQVERIAVLRRACERVWERRALAKHLTVDFATLFQDVLTQFDTKPEEFSTRRVQDELIGQMSELLQADYDTLSLEVDDSESRQRALLSEPAPDSTAAPPAVIPPQVPPPAATTPRPSPPSDAPAAPDTILPTAPPTTRSTATPTATEDQGQAHQDTTQQNDRDQRLQAHIVSPAPTTERLQSIQRLVADQMGDSPPDFEADALRAIPVQAGGLYPISDVWYIEPGLDVPDRLRVHIAQFACEIAEEAGLASHVQPSTGGIGFVCGAPRAAAALPDASAPVLNLLSALSGHQEGVARSDPARLADDLAPMLHGWGGTTSRLSDTALVKLFRLLRLARRLADLDAGMPSADAGSP</sequence>
<dbReference type="Proteomes" id="UP000278006">
    <property type="component" value="Unassembled WGS sequence"/>
</dbReference>
<gene>
    <name evidence="2" type="ORF">D8I35_10040</name>
</gene>
<dbReference type="InterPro" id="IPR022304">
    <property type="entry name" value="ICE_PFGI_1_ParB"/>
</dbReference>
<keyword evidence="3" id="KW-1185">Reference proteome</keyword>
<dbReference type="InterPro" id="IPR036086">
    <property type="entry name" value="ParB/Sulfiredoxin_sf"/>
</dbReference>
<evidence type="ECO:0000313" key="2">
    <source>
        <dbReference type="EMBL" id="RMX06937.1"/>
    </source>
</evidence>
<feature type="region of interest" description="Disordered" evidence="1">
    <location>
        <begin position="288"/>
        <end position="376"/>
    </location>
</feature>
<dbReference type="RefSeq" id="WP_122229015.1">
    <property type="nucleotide sequence ID" value="NZ_RDQO01000002.1"/>
</dbReference>
<dbReference type="EMBL" id="RDQO01000002">
    <property type="protein sequence ID" value="RMX06937.1"/>
    <property type="molecule type" value="Genomic_DNA"/>
</dbReference>
<feature type="compositionally biased region" description="Low complexity" evidence="1">
    <location>
        <begin position="334"/>
        <end position="358"/>
    </location>
</feature>
<feature type="compositionally biased region" description="Pro residues" evidence="1">
    <location>
        <begin position="312"/>
        <end position="333"/>
    </location>
</feature>
<dbReference type="OrthoDB" id="7656008at2"/>
<evidence type="ECO:0000256" key="1">
    <source>
        <dbReference type="SAM" id="MobiDB-lite"/>
    </source>
</evidence>
<organism evidence="2 3">
    <name type="scientific">Corticibacter populi</name>
    <dbReference type="NCBI Taxonomy" id="1550736"/>
    <lineage>
        <taxon>Bacteria</taxon>
        <taxon>Pseudomonadati</taxon>
        <taxon>Pseudomonadota</taxon>
        <taxon>Betaproteobacteria</taxon>
        <taxon>Burkholderiales</taxon>
        <taxon>Comamonadaceae</taxon>
        <taxon>Corticibacter</taxon>
    </lineage>
</organism>